<gene>
    <name evidence="6" type="ORF">G7066_00520</name>
</gene>
<dbReference type="Pfam" id="PF00155">
    <property type="entry name" value="Aminotran_1_2"/>
    <property type="match status" value="1"/>
</dbReference>
<dbReference type="Gene3D" id="3.40.640.10">
    <property type="entry name" value="Type I PLP-dependent aspartate aminotransferase-like (Major domain)"/>
    <property type="match status" value="1"/>
</dbReference>
<keyword evidence="4" id="KW-0663">Pyridoxal phosphate</keyword>
<feature type="domain" description="Aminotransferase class I/classII large" evidence="5">
    <location>
        <begin position="34"/>
        <end position="395"/>
    </location>
</feature>
<dbReference type="InterPro" id="IPR015424">
    <property type="entry name" value="PyrdxlP-dep_Trfase"/>
</dbReference>
<evidence type="ECO:0000256" key="3">
    <source>
        <dbReference type="ARBA" id="ARBA00022679"/>
    </source>
</evidence>
<protein>
    <submittedName>
        <fullName evidence="6">PLP-dependent aminotransferase family protein</fullName>
    </submittedName>
</protein>
<evidence type="ECO:0000313" key="7">
    <source>
        <dbReference type="Proteomes" id="UP000503441"/>
    </source>
</evidence>
<dbReference type="RefSeq" id="WP_166328226.1">
    <property type="nucleotide sequence ID" value="NZ_CP049933.1"/>
</dbReference>
<dbReference type="InterPro" id="IPR004839">
    <property type="entry name" value="Aminotransferase_I/II_large"/>
</dbReference>
<evidence type="ECO:0000313" key="6">
    <source>
        <dbReference type="EMBL" id="QIM17566.1"/>
    </source>
</evidence>
<dbReference type="InterPro" id="IPR015421">
    <property type="entry name" value="PyrdxlP-dep_Trfase_major"/>
</dbReference>
<dbReference type="Proteomes" id="UP000503441">
    <property type="component" value="Chromosome"/>
</dbReference>
<dbReference type="PANTHER" id="PTHR42790">
    <property type="entry name" value="AMINOTRANSFERASE"/>
    <property type="match status" value="1"/>
</dbReference>
<dbReference type="GO" id="GO:0008483">
    <property type="term" value="F:transaminase activity"/>
    <property type="evidence" value="ECO:0007669"/>
    <property type="project" value="UniProtKB-KW"/>
</dbReference>
<keyword evidence="7" id="KW-1185">Reference proteome</keyword>
<proteinExistence type="predicted"/>
<evidence type="ECO:0000256" key="4">
    <source>
        <dbReference type="ARBA" id="ARBA00022898"/>
    </source>
</evidence>
<reference evidence="6 7" key="1">
    <citation type="submission" date="2020-03" db="EMBL/GenBank/DDBJ databases">
        <title>Leucobacter sp. nov., isolated from beetles.</title>
        <authorList>
            <person name="Hyun D.-W."/>
            <person name="Bae J.-W."/>
        </authorList>
    </citation>
    <scope>NUCLEOTIDE SEQUENCE [LARGE SCALE GENOMIC DNA]</scope>
    <source>
        <strain evidence="6 7">HDW9A</strain>
    </source>
</reference>
<dbReference type="Gene3D" id="3.90.1150.10">
    <property type="entry name" value="Aspartate Aminotransferase, domain 1"/>
    <property type="match status" value="1"/>
</dbReference>
<organism evidence="6 7">
    <name type="scientific">Leucobacter coleopterorum</name>
    <dbReference type="NCBI Taxonomy" id="2714933"/>
    <lineage>
        <taxon>Bacteria</taxon>
        <taxon>Bacillati</taxon>
        <taxon>Actinomycetota</taxon>
        <taxon>Actinomycetes</taxon>
        <taxon>Micrococcales</taxon>
        <taxon>Microbacteriaceae</taxon>
        <taxon>Leucobacter</taxon>
    </lineage>
</organism>
<dbReference type="EMBL" id="CP049933">
    <property type="protein sequence ID" value="QIM17566.1"/>
    <property type="molecule type" value="Genomic_DNA"/>
</dbReference>
<evidence type="ECO:0000259" key="5">
    <source>
        <dbReference type="Pfam" id="PF00155"/>
    </source>
</evidence>
<name>A0ABX6JUA6_9MICO</name>
<comment type="cofactor">
    <cofactor evidence="1">
        <name>pyridoxal 5'-phosphate</name>
        <dbReference type="ChEBI" id="CHEBI:597326"/>
    </cofactor>
</comment>
<sequence length="411" mass="44466">MTQNVFAENYADRAAGFRPSPVRSVWDVSTAPGMISLAGGNPDLHGLPLEQLALAAQRLIGEQGLDSLQYGSGAGLPELREAVTAIMAYSGVQASADDVLITPGSQMGLELVTAMFCNPGDVILAEAPTYVGAISTFVGLEAEVCHVECDDDGLIPEELEARITHLKAEGRAVKFLYTIPNFNNPSGVRLAQDRRERIARICANAGVIVVEDDPYGLISFDGQVTPAIRSFDSNVIYLGSMSKIFSPGIRVGWVLAPADVRARLQLLSEAMVIHPSILSQYLALEYLTAFDWRATLARSIERYRERASALLESLSRSEGVLPAGSTWTKARGGFFVWATLPQGYSADELFELAVEEGVVFIPGSAFFADGSGSRSLRLSFSLESPEAIREGMRRLARASRRLTPRYELVSG</sequence>
<dbReference type="PANTHER" id="PTHR42790:SF19">
    <property type="entry name" value="KYNURENINE_ALPHA-AMINOADIPATE AMINOTRANSFERASE, MITOCHONDRIAL"/>
    <property type="match status" value="1"/>
</dbReference>
<dbReference type="CDD" id="cd00609">
    <property type="entry name" value="AAT_like"/>
    <property type="match status" value="1"/>
</dbReference>
<evidence type="ECO:0000256" key="2">
    <source>
        <dbReference type="ARBA" id="ARBA00022576"/>
    </source>
</evidence>
<dbReference type="SUPFAM" id="SSF53383">
    <property type="entry name" value="PLP-dependent transferases"/>
    <property type="match status" value="1"/>
</dbReference>
<dbReference type="InterPro" id="IPR015422">
    <property type="entry name" value="PyrdxlP-dep_Trfase_small"/>
</dbReference>
<dbReference type="InterPro" id="IPR050859">
    <property type="entry name" value="Class-I_PLP-dep_aminotransf"/>
</dbReference>
<keyword evidence="2 6" id="KW-0032">Aminotransferase</keyword>
<evidence type="ECO:0000256" key="1">
    <source>
        <dbReference type="ARBA" id="ARBA00001933"/>
    </source>
</evidence>
<accession>A0ABX6JUA6</accession>
<keyword evidence="3" id="KW-0808">Transferase</keyword>